<evidence type="ECO:0000256" key="1">
    <source>
        <dbReference type="SAM" id="Phobius"/>
    </source>
</evidence>
<feature type="transmembrane region" description="Helical" evidence="1">
    <location>
        <begin position="148"/>
        <end position="171"/>
    </location>
</feature>
<gene>
    <name evidence="2" type="ORF">IAC87_01670</name>
</gene>
<organism evidence="2 3">
    <name type="scientific">Candidatus Merdivivens faecigallinarum</name>
    <dbReference type="NCBI Taxonomy" id="2840871"/>
    <lineage>
        <taxon>Bacteria</taxon>
        <taxon>Pseudomonadati</taxon>
        <taxon>Bacteroidota</taxon>
        <taxon>Bacteroidia</taxon>
        <taxon>Bacteroidales</taxon>
        <taxon>Muribaculaceae</taxon>
        <taxon>Muribaculaceae incertae sedis</taxon>
        <taxon>Candidatus Merdivivens</taxon>
    </lineage>
</organism>
<evidence type="ECO:0000313" key="2">
    <source>
        <dbReference type="EMBL" id="MBO8481236.1"/>
    </source>
</evidence>
<proteinExistence type="predicted"/>
<keyword evidence="1" id="KW-0812">Transmembrane</keyword>
<sequence>MKEVTTKQQIWNSAAKDGAILACITIGAGLINILMNKITGNSTSPGTTMIAATVSMLLWIVKTVGSFLLLKRQVTIFSNANGDPGKRFGYGVKVALFSSILCAVFVAVDLLYISADTLSGTWDMVMQMYSGQLDSNSTRMLENIKEYIPVYSTIGQFIWMFIIGIVFSAIISSMRKSTPFGQDGNTDGQYN</sequence>
<feature type="transmembrane region" description="Helical" evidence="1">
    <location>
        <begin position="90"/>
        <end position="115"/>
    </location>
</feature>
<evidence type="ECO:0000313" key="3">
    <source>
        <dbReference type="Proteomes" id="UP000823772"/>
    </source>
</evidence>
<keyword evidence="1" id="KW-1133">Transmembrane helix</keyword>
<feature type="transmembrane region" description="Helical" evidence="1">
    <location>
        <begin position="20"/>
        <end position="38"/>
    </location>
</feature>
<dbReference type="Proteomes" id="UP000823772">
    <property type="component" value="Unassembled WGS sequence"/>
</dbReference>
<reference evidence="2" key="2">
    <citation type="journal article" date="2021" name="PeerJ">
        <title>Extensive microbial diversity within the chicken gut microbiome revealed by metagenomics and culture.</title>
        <authorList>
            <person name="Gilroy R."/>
            <person name="Ravi A."/>
            <person name="Getino M."/>
            <person name="Pursley I."/>
            <person name="Horton D.L."/>
            <person name="Alikhan N.F."/>
            <person name="Baker D."/>
            <person name="Gharbi K."/>
            <person name="Hall N."/>
            <person name="Watson M."/>
            <person name="Adriaenssens E.M."/>
            <person name="Foster-Nyarko E."/>
            <person name="Jarju S."/>
            <person name="Secka A."/>
            <person name="Antonio M."/>
            <person name="Oren A."/>
            <person name="Chaudhuri R.R."/>
            <person name="La Ragione R."/>
            <person name="Hildebrand F."/>
            <person name="Pallen M.J."/>
        </authorList>
    </citation>
    <scope>NUCLEOTIDE SEQUENCE</scope>
    <source>
        <strain evidence="2">B3-2255</strain>
    </source>
</reference>
<reference evidence="2" key="1">
    <citation type="submission" date="2020-10" db="EMBL/GenBank/DDBJ databases">
        <authorList>
            <person name="Gilroy R."/>
        </authorList>
    </citation>
    <scope>NUCLEOTIDE SEQUENCE</scope>
    <source>
        <strain evidence="2">B3-2255</strain>
    </source>
</reference>
<dbReference type="EMBL" id="JADILY010000031">
    <property type="protein sequence ID" value="MBO8481236.1"/>
    <property type="molecule type" value="Genomic_DNA"/>
</dbReference>
<feature type="transmembrane region" description="Helical" evidence="1">
    <location>
        <begin position="50"/>
        <end position="70"/>
    </location>
</feature>
<dbReference type="AlphaFoldDB" id="A0A9D9IZV5"/>
<comment type="caution">
    <text evidence="2">The sequence shown here is derived from an EMBL/GenBank/DDBJ whole genome shotgun (WGS) entry which is preliminary data.</text>
</comment>
<accession>A0A9D9IZV5</accession>
<name>A0A9D9IZV5_9BACT</name>
<protein>
    <submittedName>
        <fullName evidence="2">DUF4199 domain-containing protein</fullName>
    </submittedName>
</protein>
<keyword evidence="1" id="KW-0472">Membrane</keyword>